<proteinExistence type="predicted"/>
<name>A0A914PJL1_9BILA</name>
<evidence type="ECO:0000313" key="2">
    <source>
        <dbReference type="WBParaSite" id="PDA_v2.g18569.t1"/>
    </source>
</evidence>
<dbReference type="Proteomes" id="UP000887578">
    <property type="component" value="Unplaced"/>
</dbReference>
<organism evidence="1 2">
    <name type="scientific">Panagrolaimus davidi</name>
    <dbReference type="NCBI Taxonomy" id="227884"/>
    <lineage>
        <taxon>Eukaryota</taxon>
        <taxon>Metazoa</taxon>
        <taxon>Ecdysozoa</taxon>
        <taxon>Nematoda</taxon>
        <taxon>Chromadorea</taxon>
        <taxon>Rhabditida</taxon>
        <taxon>Tylenchina</taxon>
        <taxon>Panagrolaimomorpha</taxon>
        <taxon>Panagrolaimoidea</taxon>
        <taxon>Panagrolaimidae</taxon>
        <taxon>Panagrolaimus</taxon>
    </lineage>
</organism>
<accession>A0A914PJL1</accession>
<dbReference type="AlphaFoldDB" id="A0A914PJL1"/>
<keyword evidence="1" id="KW-1185">Reference proteome</keyword>
<protein>
    <submittedName>
        <fullName evidence="2">Uncharacterized protein</fullName>
    </submittedName>
</protein>
<dbReference type="WBParaSite" id="PDA_v2.g18569.t1">
    <property type="protein sequence ID" value="PDA_v2.g18569.t1"/>
    <property type="gene ID" value="PDA_v2.g18569"/>
</dbReference>
<sequence length="100" mass="11712">MNITKYPIKHPILLKNVEPWTLLSEVPEFGVVKCRVEAPRKLYLSVWSMEFKNQLIFPLCGKYHEKNYENNEGEHNCTCVDRSFITTCTFVNKKTNSSQL</sequence>
<reference evidence="2" key="1">
    <citation type="submission" date="2022-11" db="UniProtKB">
        <authorList>
            <consortium name="WormBaseParasite"/>
        </authorList>
    </citation>
    <scope>IDENTIFICATION</scope>
</reference>
<evidence type="ECO:0000313" key="1">
    <source>
        <dbReference type="Proteomes" id="UP000887578"/>
    </source>
</evidence>